<evidence type="ECO:0000313" key="1">
    <source>
        <dbReference type="EMBL" id="KZP22779.1"/>
    </source>
</evidence>
<dbReference type="STRING" id="436010.A0A166LBI5"/>
<name>A0A166LBI5_9AGAM</name>
<organism evidence="1">
    <name type="scientific">Athelia psychrophila</name>
    <dbReference type="NCBI Taxonomy" id="1759441"/>
    <lineage>
        <taxon>Eukaryota</taxon>
        <taxon>Fungi</taxon>
        <taxon>Dikarya</taxon>
        <taxon>Basidiomycota</taxon>
        <taxon>Agaricomycotina</taxon>
        <taxon>Agaricomycetes</taxon>
        <taxon>Agaricomycetidae</taxon>
        <taxon>Atheliales</taxon>
        <taxon>Atheliaceae</taxon>
        <taxon>Athelia</taxon>
    </lineage>
</organism>
<sequence length="592" mass="66408">MFKAYIVIVNYAKELILITPSVEVLPGATVDELKKKVVEDEGLDVPPSRLIVWQCKDQKALDYLDELEPEDAHERLQSIFSDKKKIVRVGGNRVVSTKFSNGKTLVMEIVKKVNLDDDRKRKALDDQDDSRKRLRTAIRKAGPSYLAIAKQFKTISGPDDAIGCNRPLENDTIPISFLDETFGLFKDKDRCRKPPSTKAMMLLIELASVACEWHNSEYLRERALRRLFENEAELYFIDEVITIVVEETNSTIECNTDGNLRSDIMPAAIRECKNEFGHALNQAILYYSRFLDKALNDYSRCDSRFPCIIMLDTGTLLGFYGCLWDGSRVRVEPLTPMFDLATHCKARADREAIASSLDAFMEAVARIESHYQSIKKAAANTPRAFGAAVDDEARGLPCKIHYEDAGRDIWVAFDEQIDDKLVFAAHTAEPEKAEVLVKFADRYSADAHRHLAEHGAAPRLLGCFPVAGGWLAVVMEESEYEHLFTIATELTPAEQAKVQVRVREIIDTLHGGGFVHGDVRSTNLLIDRASLDGTASDVKIHVIDYDWAGPDGEATYPIGINRSSVTRPDGAEDGKLITQAHDIEMISYLFKE</sequence>
<dbReference type="InterPro" id="IPR008266">
    <property type="entry name" value="Tyr_kinase_AS"/>
</dbReference>
<dbReference type="InterPro" id="IPR011009">
    <property type="entry name" value="Kinase-like_dom_sf"/>
</dbReference>
<dbReference type="SUPFAM" id="SSF56112">
    <property type="entry name" value="Protein kinase-like (PK-like)"/>
    <property type="match status" value="1"/>
</dbReference>
<gene>
    <name evidence="1" type="ORF">FIBSPDRAFT_890132</name>
</gene>
<reference evidence="1" key="1">
    <citation type="journal article" date="2016" name="Mol. Biol. Evol.">
        <title>Comparative Genomics of Early-Diverging Mushroom-Forming Fungi Provides Insights into the Origins of Lignocellulose Decay Capabilities.</title>
        <authorList>
            <person name="Nagy L.G."/>
            <person name="Riley R."/>
            <person name="Tritt A."/>
            <person name="Adam C."/>
            <person name="Daum C."/>
            <person name="Floudas D."/>
            <person name="Sun H."/>
            <person name="Yadav J.S."/>
            <person name="Pangilinan J."/>
            <person name="Larsson K.H."/>
            <person name="Matsuura K."/>
            <person name="Barry K."/>
            <person name="Labutti K."/>
            <person name="Kuo R."/>
            <person name="Ohm R.A."/>
            <person name="Bhattacharya S.S."/>
            <person name="Shirouzu T."/>
            <person name="Yoshinaga Y."/>
            <person name="Martin F.M."/>
            <person name="Grigoriev I.V."/>
            <person name="Hibbett D.S."/>
        </authorList>
    </citation>
    <scope>NUCLEOTIDE SEQUENCE [LARGE SCALE GENOMIC DNA]</scope>
    <source>
        <strain evidence="1">CBS 109695</strain>
    </source>
</reference>
<accession>A0A166LBI5</accession>
<dbReference type="EMBL" id="KV417537">
    <property type="protein sequence ID" value="KZP22779.1"/>
    <property type="molecule type" value="Genomic_DNA"/>
</dbReference>
<dbReference type="CDD" id="cd17039">
    <property type="entry name" value="Ubl_ubiquitin_like"/>
    <property type="match status" value="1"/>
</dbReference>
<dbReference type="AlphaFoldDB" id="A0A166LBI5"/>
<dbReference type="PROSITE" id="PS00109">
    <property type="entry name" value="PROTEIN_KINASE_TYR"/>
    <property type="match status" value="1"/>
</dbReference>
<dbReference type="OrthoDB" id="4062651at2759"/>
<proteinExistence type="predicted"/>
<dbReference type="GO" id="GO:0004672">
    <property type="term" value="F:protein kinase activity"/>
    <property type="evidence" value="ECO:0007669"/>
    <property type="project" value="InterPro"/>
</dbReference>
<protein>
    <submittedName>
        <fullName evidence="1">Uncharacterized protein</fullName>
    </submittedName>
</protein>